<gene>
    <name evidence="2" type="ORF">DHW03_16200</name>
</gene>
<protein>
    <recommendedName>
        <fullName evidence="1">Probable sensor domain-containing protein</fullName>
    </recommendedName>
</protein>
<sequence>MENSRPNDLALLVLNKLRLSRSSSMLPELKVLEDLFDCLFYSSMCKEESELIKVTVTFIDPLNPDPAPPGHIVPERWSCISFDQRVPMTTKSLAKLSKAADPASSSLAVYYDEKGCIYIWGMIDQAMHYQNFLNYESDTGSEQPGLFQVSISDIGTLNVLFDYELLATLKHNVLVKRYLDVLTIGPISKMLRKNADFLKIALQEYIEQIHPGELYLDWESFLDGLWIQTFSRLLLKIQNYQHGGAILIADDSVDLDVKYRIHYERLTLAMVAHAKASIDNFLAESKIQRDLDGKKRSVSKSLYLKETGSFYNKQGTADEIKGAISFIASQTCVDGVVLFNRNMVSNGFGAVLRAKKMPRKIYVSSTATATPKSLEPHDPRNYGTRHRSMIAYCWNHPSSLGLVISQDGDIRAFSKIEDKLIMWENIKTQQYLTSRNQKHRKT</sequence>
<feature type="domain" description="Probable sensor" evidence="1">
    <location>
        <begin position="24"/>
        <end position="123"/>
    </location>
</feature>
<dbReference type="Proteomes" id="UP000245379">
    <property type="component" value="Unassembled WGS sequence"/>
</dbReference>
<comment type="caution">
    <text evidence="2">The sequence shown here is derived from an EMBL/GenBank/DDBJ whole genome shotgun (WGS) entry which is preliminary data.</text>
</comment>
<name>A0A317EJ23_9SPHI</name>
<dbReference type="AlphaFoldDB" id="A0A317EJ23"/>
<dbReference type="RefSeq" id="WP_109926891.1">
    <property type="nucleotide sequence ID" value="NZ_QGNZ01000004.1"/>
</dbReference>
<evidence type="ECO:0000313" key="3">
    <source>
        <dbReference type="Proteomes" id="UP000245379"/>
    </source>
</evidence>
<accession>A0A317EJ23</accession>
<dbReference type="InterPro" id="IPR048551">
    <property type="entry name" value="DACNV"/>
</dbReference>
<keyword evidence="3" id="KW-1185">Reference proteome</keyword>
<dbReference type="EMBL" id="QGNZ01000004">
    <property type="protein sequence ID" value="PWS26325.1"/>
    <property type="molecule type" value="Genomic_DNA"/>
</dbReference>
<evidence type="ECO:0000313" key="2">
    <source>
        <dbReference type="EMBL" id="PWS26325.1"/>
    </source>
</evidence>
<reference evidence="2 3" key="1">
    <citation type="submission" date="2018-05" db="EMBL/GenBank/DDBJ databases">
        <title>Pedobacter paludis sp. nov., isolated from wetland soil.</title>
        <authorList>
            <person name="Zhang Y."/>
            <person name="Wang G."/>
        </authorList>
    </citation>
    <scope>NUCLEOTIDE SEQUENCE [LARGE SCALE GENOMIC DNA]</scope>
    <source>
        <strain evidence="2 3">KCTC22721</strain>
    </source>
</reference>
<dbReference type="OrthoDB" id="733084at2"/>
<evidence type="ECO:0000259" key="1">
    <source>
        <dbReference type="Pfam" id="PF21751"/>
    </source>
</evidence>
<dbReference type="Pfam" id="PF21751">
    <property type="entry name" value="DACNV"/>
    <property type="match status" value="1"/>
</dbReference>
<organism evidence="2 3">
    <name type="scientific">Pedobacter yonginense</name>
    <dbReference type="NCBI Taxonomy" id="651869"/>
    <lineage>
        <taxon>Bacteria</taxon>
        <taxon>Pseudomonadati</taxon>
        <taxon>Bacteroidota</taxon>
        <taxon>Sphingobacteriia</taxon>
        <taxon>Sphingobacteriales</taxon>
        <taxon>Sphingobacteriaceae</taxon>
        <taxon>Pedobacter</taxon>
    </lineage>
</organism>
<proteinExistence type="predicted"/>